<dbReference type="VEuPathDB" id="FungiDB:PSTT_12098"/>
<reference evidence="2" key="3">
    <citation type="journal article" date="2018" name="Mol. Plant Microbe Interact.">
        <title>Genome sequence resources for the wheat stripe rust pathogen (Puccinia striiformis f. sp. tritici) and the barley stripe rust pathogen (Puccinia striiformis f. sp. hordei).</title>
        <authorList>
            <person name="Xia C."/>
            <person name="Wang M."/>
            <person name="Yin C."/>
            <person name="Cornejo O.E."/>
            <person name="Hulbert S.H."/>
            <person name="Chen X."/>
        </authorList>
    </citation>
    <scope>NUCLEOTIDE SEQUENCE [LARGE SCALE GENOMIC DNA]</scope>
    <source>
        <strain evidence="2">93TX-2</strain>
    </source>
</reference>
<evidence type="ECO:0000313" key="2">
    <source>
        <dbReference type="Proteomes" id="UP000238274"/>
    </source>
</evidence>
<protein>
    <submittedName>
        <fullName evidence="1">Uncharacterized protein</fullName>
    </submittedName>
</protein>
<sequence>MSKSPKLPLLTDKNFLEWKFKVSAVLDGLGLLKILNGGKPWDANGKFIAIDPNVKTSAMALLAPLSPGAPQHSLVTTVVVILQSPSDNQ</sequence>
<organism evidence="1 2">
    <name type="scientific">Puccinia striiformis</name>
    <dbReference type="NCBI Taxonomy" id="27350"/>
    <lineage>
        <taxon>Eukaryota</taxon>
        <taxon>Fungi</taxon>
        <taxon>Dikarya</taxon>
        <taxon>Basidiomycota</taxon>
        <taxon>Pucciniomycotina</taxon>
        <taxon>Pucciniomycetes</taxon>
        <taxon>Pucciniales</taxon>
        <taxon>Pucciniaceae</taxon>
        <taxon>Puccinia</taxon>
    </lineage>
</organism>
<dbReference type="EMBL" id="PKSM01000008">
    <property type="protein sequence ID" value="POW22630.1"/>
    <property type="molecule type" value="Genomic_DNA"/>
</dbReference>
<dbReference type="Proteomes" id="UP000238274">
    <property type="component" value="Unassembled WGS sequence"/>
</dbReference>
<dbReference type="VEuPathDB" id="FungiDB:PSHT_01029"/>
<accession>A0A2S4WLF9</accession>
<gene>
    <name evidence="1" type="ORF">PSHT_01029</name>
</gene>
<name>A0A2S4WLF9_9BASI</name>
<reference evidence="1 2" key="1">
    <citation type="submission" date="2017-12" db="EMBL/GenBank/DDBJ databases">
        <title>Gene loss provides genomic basis for host adaptation in cereal stripe rust fungi.</title>
        <authorList>
            <person name="Xia C."/>
        </authorList>
    </citation>
    <scope>NUCLEOTIDE SEQUENCE [LARGE SCALE GENOMIC DNA]</scope>
    <source>
        <strain evidence="1 2">93TX-2</strain>
    </source>
</reference>
<evidence type="ECO:0000313" key="1">
    <source>
        <dbReference type="EMBL" id="POW22630.1"/>
    </source>
</evidence>
<keyword evidence="2" id="KW-1185">Reference proteome</keyword>
<proteinExistence type="predicted"/>
<reference evidence="2" key="2">
    <citation type="journal article" date="2018" name="BMC Genomics">
        <title>Genomic insights into host adaptation between the wheat stripe rust pathogen (Puccinia striiformis f. sp. tritici) and the barley stripe rust pathogen (Puccinia striiformis f. sp. hordei).</title>
        <authorList>
            <person name="Xia C."/>
            <person name="Wang M."/>
            <person name="Yin C."/>
            <person name="Cornejo O.E."/>
            <person name="Hulbert S.H."/>
            <person name="Chen X."/>
        </authorList>
    </citation>
    <scope>NUCLEOTIDE SEQUENCE [LARGE SCALE GENOMIC DNA]</scope>
    <source>
        <strain evidence="2">93TX-2</strain>
    </source>
</reference>
<comment type="caution">
    <text evidence="1">The sequence shown here is derived from an EMBL/GenBank/DDBJ whole genome shotgun (WGS) entry which is preliminary data.</text>
</comment>
<dbReference type="AlphaFoldDB" id="A0A2S4WLF9"/>